<accession>A0A0D8XAC5</accession>
<dbReference type="EMBL" id="KN717097">
    <property type="protein sequence ID" value="KJH40589.1"/>
    <property type="molecule type" value="Genomic_DNA"/>
</dbReference>
<evidence type="ECO:0000313" key="1">
    <source>
        <dbReference type="EMBL" id="KJH40589.1"/>
    </source>
</evidence>
<sequence>MTKETRLVVVQQKSVVVIAHCDTYLSYNGFLQLMHKYFNGLNASSLGLLTLRSQSISELSDLIDNGRIFPARVISLSNS</sequence>
<dbReference type="AlphaFoldDB" id="A0A0D8XAC5"/>
<proteinExistence type="predicted"/>
<name>A0A0D8XAC5_DICVI</name>
<dbReference type="Proteomes" id="UP000053766">
    <property type="component" value="Unassembled WGS sequence"/>
</dbReference>
<evidence type="ECO:0000313" key="2">
    <source>
        <dbReference type="Proteomes" id="UP000053766"/>
    </source>
</evidence>
<reference evidence="1 2" key="1">
    <citation type="submission" date="2013-11" db="EMBL/GenBank/DDBJ databases">
        <title>Draft genome of the bovine lungworm Dictyocaulus viviparus.</title>
        <authorList>
            <person name="Mitreva M."/>
        </authorList>
    </citation>
    <scope>NUCLEOTIDE SEQUENCE [LARGE SCALE GENOMIC DNA]</scope>
    <source>
        <strain evidence="1 2">HannoverDv2000</strain>
    </source>
</reference>
<protein>
    <submittedName>
        <fullName evidence="1">Uncharacterized protein</fullName>
    </submittedName>
</protein>
<reference evidence="2" key="2">
    <citation type="journal article" date="2016" name="Sci. Rep.">
        <title>Dictyocaulus viviparus genome, variome and transcriptome elucidate lungworm biology and support future intervention.</title>
        <authorList>
            <person name="McNulty S.N."/>
            <person name="Strube C."/>
            <person name="Rosa B.A."/>
            <person name="Martin J.C."/>
            <person name="Tyagi R."/>
            <person name="Choi Y.J."/>
            <person name="Wang Q."/>
            <person name="Hallsworth Pepin K."/>
            <person name="Zhang X."/>
            <person name="Ozersky P."/>
            <person name="Wilson R.K."/>
            <person name="Sternberg P.W."/>
            <person name="Gasser R.B."/>
            <person name="Mitreva M."/>
        </authorList>
    </citation>
    <scope>NUCLEOTIDE SEQUENCE [LARGE SCALE GENOMIC DNA]</scope>
    <source>
        <strain evidence="2">HannoverDv2000</strain>
    </source>
</reference>
<gene>
    <name evidence="1" type="ORF">DICVIV_13450</name>
</gene>
<organism evidence="1 2">
    <name type="scientific">Dictyocaulus viviparus</name>
    <name type="common">Bovine lungworm</name>
    <dbReference type="NCBI Taxonomy" id="29172"/>
    <lineage>
        <taxon>Eukaryota</taxon>
        <taxon>Metazoa</taxon>
        <taxon>Ecdysozoa</taxon>
        <taxon>Nematoda</taxon>
        <taxon>Chromadorea</taxon>
        <taxon>Rhabditida</taxon>
        <taxon>Rhabditina</taxon>
        <taxon>Rhabditomorpha</taxon>
        <taxon>Strongyloidea</taxon>
        <taxon>Metastrongylidae</taxon>
        <taxon>Dictyocaulus</taxon>
    </lineage>
</organism>
<keyword evidence="2" id="KW-1185">Reference proteome</keyword>